<dbReference type="Gene3D" id="2.20.28.10">
    <property type="match status" value="1"/>
</dbReference>
<dbReference type="EMBL" id="AANITE010000012">
    <property type="protein sequence ID" value="EDO9682725.1"/>
    <property type="molecule type" value="Genomic_DNA"/>
</dbReference>
<evidence type="ECO:0000313" key="1">
    <source>
        <dbReference type="EMBL" id="EDO9682725.1"/>
    </source>
</evidence>
<proteinExistence type="predicted"/>
<sequence length="71" mass="8487">MRIYKIISQHRRDFSAVFECEHCGFQVIRVGYDDKNFHHNVIPNMICDKCGKKADENYRPLEPKYPDDLQI</sequence>
<organism evidence="1">
    <name type="scientific">Campylobacter fetus</name>
    <dbReference type="NCBI Taxonomy" id="196"/>
    <lineage>
        <taxon>Bacteria</taxon>
        <taxon>Pseudomonadati</taxon>
        <taxon>Campylobacterota</taxon>
        <taxon>Epsilonproteobacteria</taxon>
        <taxon>Campylobacterales</taxon>
        <taxon>Campylobacteraceae</taxon>
        <taxon>Campylobacter</taxon>
    </lineage>
</organism>
<reference evidence="1" key="1">
    <citation type="submission" date="2019-12" db="EMBL/GenBank/DDBJ databases">
        <authorList>
            <consortium name="PulseNet: The National Subtyping Network for Foodborne Disease Surveillance"/>
            <person name="Tarr C.L."/>
            <person name="Trees E."/>
            <person name="Katz L.S."/>
            <person name="Carleton-Romer H.A."/>
            <person name="Stroika S."/>
            <person name="Kucerova Z."/>
            <person name="Roache K.F."/>
            <person name="Sabol A.L."/>
            <person name="Besser J."/>
            <person name="Gerner-Smidt P."/>
        </authorList>
    </citation>
    <scope>NUCLEOTIDE SEQUENCE</scope>
    <source>
        <strain evidence="1">PNUSAC014016</strain>
    </source>
</reference>
<name>A0A6F9JCZ5_CAMFE</name>
<comment type="caution">
    <text evidence="1">The sequence shown here is derived from an EMBL/GenBank/DDBJ whole genome shotgun (WGS) entry which is preliminary data.</text>
</comment>
<protein>
    <submittedName>
        <fullName evidence="1">Uncharacterized protein</fullName>
    </submittedName>
</protein>
<accession>A0A6F9JCZ5</accession>
<dbReference type="AlphaFoldDB" id="A0A6F9JCZ5"/>
<gene>
    <name evidence="1" type="ORF">GPS25_08545</name>
</gene>